<accession>A0A1S2VQ41</accession>
<sequence>MSGEHLDRNIRQALDSVSHTLPPDTSYTLGRGWDRIRTELAADTPKPVPAHRRLWWRVAAIILFGFGAGITGLYLLPVQNGKTAHSSPESHAPLVSQQVDAPDKLPAKPDAPDRPRPDIQRQPPLATKPATPPDTLTKDGITATEARPQLAASPETVPEKPDTVSEKPVDTHVITAVINHKPVAKKRRFAVIHENELPLAEEAHRIRYSVGEKPERLVRIGSGAFDAYPSNQTPATLSVPLNRKTP</sequence>
<feature type="compositionally biased region" description="Basic and acidic residues" evidence="1">
    <location>
        <begin position="157"/>
        <end position="167"/>
    </location>
</feature>
<organism evidence="3 4">
    <name type="scientific">Arsenicibacter rosenii</name>
    <dbReference type="NCBI Taxonomy" id="1750698"/>
    <lineage>
        <taxon>Bacteria</taxon>
        <taxon>Pseudomonadati</taxon>
        <taxon>Bacteroidota</taxon>
        <taxon>Cytophagia</taxon>
        <taxon>Cytophagales</taxon>
        <taxon>Spirosomataceae</taxon>
        <taxon>Arsenicibacter</taxon>
    </lineage>
</organism>
<reference evidence="3 4" key="1">
    <citation type="submission" date="2016-10" db="EMBL/GenBank/DDBJ databases">
        <title>Arsenicibacter rosenii gen. nov., sp. nov., an efficient arsenic-methylating bacterium isolated from an arsenic-contaminated paddy soil.</title>
        <authorList>
            <person name="Huang K."/>
        </authorList>
    </citation>
    <scope>NUCLEOTIDE SEQUENCE [LARGE SCALE GENOMIC DNA]</scope>
    <source>
        <strain evidence="3 4">SM-1</strain>
    </source>
</reference>
<dbReference type="Proteomes" id="UP000181790">
    <property type="component" value="Unassembled WGS sequence"/>
</dbReference>
<feature type="region of interest" description="Disordered" evidence="1">
    <location>
        <begin position="101"/>
        <end position="167"/>
    </location>
</feature>
<evidence type="ECO:0000256" key="1">
    <source>
        <dbReference type="SAM" id="MobiDB-lite"/>
    </source>
</evidence>
<dbReference type="AlphaFoldDB" id="A0A1S2VQ41"/>
<keyword evidence="4" id="KW-1185">Reference proteome</keyword>
<dbReference type="EMBL" id="MORL01000003">
    <property type="protein sequence ID" value="OIN59918.1"/>
    <property type="molecule type" value="Genomic_DNA"/>
</dbReference>
<evidence type="ECO:0000313" key="3">
    <source>
        <dbReference type="EMBL" id="OIN59918.1"/>
    </source>
</evidence>
<comment type="caution">
    <text evidence="3">The sequence shown here is derived from an EMBL/GenBank/DDBJ whole genome shotgun (WGS) entry which is preliminary data.</text>
</comment>
<name>A0A1S2VQ41_9BACT</name>
<evidence type="ECO:0000256" key="2">
    <source>
        <dbReference type="SAM" id="Phobius"/>
    </source>
</evidence>
<feature type="transmembrane region" description="Helical" evidence="2">
    <location>
        <begin position="54"/>
        <end position="76"/>
    </location>
</feature>
<proteinExistence type="predicted"/>
<keyword evidence="2" id="KW-1133">Transmembrane helix</keyword>
<keyword evidence="2" id="KW-0812">Transmembrane</keyword>
<feature type="compositionally biased region" description="Basic and acidic residues" evidence="1">
    <location>
        <begin position="101"/>
        <end position="119"/>
    </location>
</feature>
<protein>
    <submittedName>
        <fullName evidence="3">Uncharacterized protein</fullName>
    </submittedName>
</protein>
<evidence type="ECO:0000313" key="4">
    <source>
        <dbReference type="Proteomes" id="UP000181790"/>
    </source>
</evidence>
<gene>
    <name evidence="3" type="ORF">BLX24_08720</name>
</gene>
<keyword evidence="2" id="KW-0472">Membrane</keyword>